<feature type="domain" description="Reverse transcriptase" evidence="1">
    <location>
        <begin position="72"/>
        <end position="273"/>
    </location>
</feature>
<dbReference type="InterPro" id="IPR000477">
    <property type="entry name" value="RT_dom"/>
</dbReference>
<evidence type="ECO:0000313" key="3">
    <source>
        <dbReference type="Proteomes" id="UP000596661"/>
    </source>
</evidence>
<dbReference type="EMBL" id="UZAU01000042">
    <property type="status" value="NOT_ANNOTATED_CDS"/>
    <property type="molecule type" value="Genomic_DNA"/>
</dbReference>
<dbReference type="Gramene" id="evm.model.01.1652">
    <property type="protein sequence ID" value="cds.evm.model.01.1652"/>
    <property type="gene ID" value="evm.TU.01.1652"/>
</dbReference>
<reference evidence="2" key="1">
    <citation type="submission" date="2018-11" db="EMBL/GenBank/DDBJ databases">
        <authorList>
            <person name="Grassa J C."/>
        </authorList>
    </citation>
    <scope>NUCLEOTIDE SEQUENCE [LARGE SCALE GENOMIC DNA]</scope>
</reference>
<accession>A0A803NHZ9</accession>
<dbReference type="InterPro" id="IPR052343">
    <property type="entry name" value="Retrotransposon-Effector_Assoc"/>
</dbReference>
<proteinExistence type="predicted"/>
<dbReference type="InterPro" id="IPR043502">
    <property type="entry name" value="DNA/RNA_pol_sf"/>
</dbReference>
<dbReference type="SUPFAM" id="SSF56672">
    <property type="entry name" value="DNA/RNA polymerases"/>
    <property type="match status" value="1"/>
</dbReference>
<evidence type="ECO:0000313" key="2">
    <source>
        <dbReference type="EnsemblPlants" id="cds.evm.model.01.1652"/>
    </source>
</evidence>
<reference evidence="2" key="2">
    <citation type="submission" date="2021-03" db="UniProtKB">
        <authorList>
            <consortium name="EnsemblPlants"/>
        </authorList>
    </citation>
    <scope>IDENTIFICATION</scope>
</reference>
<name>A0A803NHZ9_CANSA</name>
<sequence>MDIQAIHQVVSSVLCTISPQNNHALTRPYTAADVFDALSSMKSYGSPGLDVLNDGGDPSSFNQTVITLIPKVKKPNSMTQLRPISLSNVLYKLVSKSIVLWLKPYLGIAISDSQSAFLSSRLITDNVLIVFELLHSLKHLKKGKEGYATMKLDMSKAFDRVEWYFLQSMMLAMGFDASVVDLILRCITSVSYSFLINGIVKGKVIPSCGIRQGDPLLPYLFIICAEGLSRLFQADETRGNLHGLKVLRGAPSISHLFFADDSLVPCRANSRSATTIKNSLDCYCRASR</sequence>
<organism evidence="2 3">
    <name type="scientific">Cannabis sativa</name>
    <name type="common">Hemp</name>
    <name type="synonym">Marijuana</name>
    <dbReference type="NCBI Taxonomy" id="3483"/>
    <lineage>
        <taxon>Eukaryota</taxon>
        <taxon>Viridiplantae</taxon>
        <taxon>Streptophyta</taxon>
        <taxon>Embryophyta</taxon>
        <taxon>Tracheophyta</taxon>
        <taxon>Spermatophyta</taxon>
        <taxon>Magnoliopsida</taxon>
        <taxon>eudicotyledons</taxon>
        <taxon>Gunneridae</taxon>
        <taxon>Pentapetalae</taxon>
        <taxon>rosids</taxon>
        <taxon>fabids</taxon>
        <taxon>Rosales</taxon>
        <taxon>Cannabaceae</taxon>
        <taxon>Cannabis</taxon>
    </lineage>
</organism>
<evidence type="ECO:0000259" key="1">
    <source>
        <dbReference type="Pfam" id="PF00078"/>
    </source>
</evidence>
<dbReference type="PANTHER" id="PTHR46890:SF48">
    <property type="entry name" value="RNA-DIRECTED DNA POLYMERASE"/>
    <property type="match status" value="1"/>
</dbReference>
<dbReference type="AlphaFoldDB" id="A0A803NHZ9"/>
<dbReference type="PANTHER" id="PTHR46890">
    <property type="entry name" value="NON-LTR RETROLELEMENT REVERSE TRANSCRIPTASE-LIKE PROTEIN-RELATED"/>
    <property type="match status" value="1"/>
</dbReference>
<protein>
    <recommendedName>
        <fullName evidence="1">Reverse transcriptase domain-containing protein</fullName>
    </recommendedName>
</protein>
<dbReference type="Proteomes" id="UP000596661">
    <property type="component" value="Chromosome 1"/>
</dbReference>
<dbReference type="CDD" id="cd01650">
    <property type="entry name" value="RT_nLTR_like"/>
    <property type="match status" value="1"/>
</dbReference>
<keyword evidence="3" id="KW-1185">Reference proteome</keyword>
<dbReference type="Pfam" id="PF00078">
    <property type="entry name" value="RVT_1"/>
    <property type="match status" value="1"/>
</dbReference>
<dbReference type="EnsemblPlants" id="evm.model.01.1652">
    <property type="protein sequence ID" value="cds.evm.model.01.1652"/>
    <property type="gene ID" value="evm.TU.01.1652"/>
</dbReference>